<evidence type="ECO:0000313" key="3">
    <source>
        <dbReference type="Proteomes" id="UP000005240"/>
    </source>
</evidence>
<evidence type="ECO:0000313" key="1">
    <source>
        <dbReference type="EMBL" id="OAV85072.1"/>
    </source>
</evidence>
<evidence type="ECO:0000313" key="2">
    <source>
        <dbReference type="EnsemblFungi" id="PTTG_30816-t43_1-p1"/>
    </source>
</evidence>
<protein>
    <submittedName>
        <fullName evidence="1 2">Uncharacterized protein</fullName>
    </submittedName>
</protein>
<dbReference type="EMBL" id="ADAS02007436">
    <property type="protein sequence ID" value="OAV85072.1"/>
    <property type="molecule type" value="Genomic_DNA"/>
</dbReference>
<reference evidence="1" key="1">
    <citation type="submission" date="2009-11" db="EMBL/GenBank/DDBJ databases">
        <authorList>
            <consortium name="The Broad Institute Genome Sequencing Platform"/>
            <person name="Ward D."/>
            <person name="Feldgarden M."/>
            <person name="Earl A."/>
            <person name="Young S.K."/>
            <person name="Zeng Q."/>
            <person name="Koehrsen M."/>
            <person name="Alvarado L."/>
            <person name="Berlin A."/>
            <person name="Bochicchio J."/>
            <person name="Borenstein D."/>
            <person name="Chapman S.B."/>
            <person name="Chen Z."/>
            <person name="Engels R."/>
            <person name="Freedman E."/>
            <person name="Gellesch M."/>
            <person name="Goldberg J."/>
            <person name="Griggs A."/>
            <person name="Gujja S."/>
            <person name="Heilman E."/>
            <person name="Heiman D."/>
            <person name="Hepburn T."/>
            <person name="Howarth C."/>
            <person name="Jen D."/>
            <person name="Larson L."/>
            <person name="Lewis B."/>
            <person name="Mehta T."/>
            <person name="Park D."/>
            <person name="Pearson M."/>
            <person name="Roberts A."/>
            <person name="Saif S."/>
            <person name="Shea T."/>
            <person name="Shenoy N."/>
            <person name="Sisk P."/>
            <person name="Stolte C."/>
            <person name="Sykes S."/>
            <person name="Thomson T."/>
            <person name="Walk T."/>
            <person name="White J."/>
            <person name="Yandava C."/>
            <person name="Izard J."/>
            <person name="Baranova O.V."/>
            <person name="Blanton J.M."/>
            <person name="Tanner A.C."/>
            <person name="Dewhirst F.E."/>
            <person name="Haas B."/>
            <person name="Nusbaum C."/>
            <person name="Birren B."/>
        </authorList>
    </citation>
    <scope>NUCLEOTIDE SEQUENCE [LARGE SCALE GENOMIC DNA]</scope>
    <source>
        <strain evidence="1">1-1 BBBD Race 1</strain>
    </source>
</reference>
<accession>A0A180FXP3</accession>
<reference evidence="1" key="2">
    <citation type="submission" date="2016-05" db="EMBL/GenBank/DDBJ databases">
        <title>Comparative analysis highlights variable genome content of wheat rusts and divergence of the mating loci.</title>
        <authorList>
            <person name="Cuomo C.A."/>
            <person name="Bakkeren G."/>
            <person name="Szabo L."/>
            <person name="Khalil H."/>
            <person name="Joly D."/>
            <person name="Goldberg J."/>
            <person name="Young S."/>
            <person name="Zeng Q."/>
            <person name="Fellers J."/>
        </authorList>
    </citation>
    <scope>NUCLEOTIDE SEQUENCE [LARGE SCALE GENOMIC DNA]</scope>
    <source>
        <strain evidence="1">1-1 BBBD Race 1</strain>
    </source>
</reference>
<gene>
    <name evidence="1" type="ORF">PTTG_30816</name>
</gene>
<dbReference type="OrthoDB" id="2518300at2759"/>
<feature type="non-terminal residue" evidence="1">
    <location>
        <position position="1"/>
    </location>
</feature>
<sequence length="202" mass="22008">SNFPALNFSVFHLETLPVYQYVDPSNFATQLFPVIAQGGQPTIDPIDPALSASSARRPHPAITGLIADVRSRETSIARGLTAAVEQQLLGEPIRLNSTVRGGSPDSIASIIVVTEPSGPPNPVSSRLESSNVAAARRGWNPTTELLLQTHLRFKQAFLEARAGNNQESMILLRDQAITTHNSLERLISRDILLFLTEGWNPH</sequence>
<dbReference type="EnsemblFungi" id="PTTG_30816-t43_1">
    <property type="protein sequence ID" value="PTTG_30816-t43_1-p1"/>
    <property type="gene ID" value="PTTG_30816"/>
</dbReference>
<dbReference type="VEuPathDB" id="FungiDB:PTTG_30816"/>
<keyword evidence="3" id="KW-1185">Reference proteome</keyword>
<dbReference type="Proteomes" id="UP000005240">
    <property type="component" value="Unassembled WGS sequence"/>
</dbReference>
<name>A0A180FXP3_PUCT1</name>
<proteinExistence type="predicted"/>
<dbReference type="AlphaFoldDB" id="A0A180FXP3"/>
<feature type="non-terminal residue" evidence="1">
    <location>
        <position position="202"/>
    </location>
</feature>
<reference evidence="2" key="4">
    <citation type="submission" date="2025-05" db="UniProtKB">
        <authorList>
            <consortium name="EnsemblFungi"/>
        </authorList>
    </citation>
    <scope>IDENTIFICATION</scope>
    <source>
        <strain evidence="2">isolate 1-1 / race 1 (BBBD)</strain>
    </source>
</reference>
<organism evidence="1">
    <name type="scientific">Puccinia triticina (isolate 1-1 / race 1 (BBBD))</name>
    <name type="common">Brown leaf rust fungus</name>
    <dbReference type="NCBI Taxonomy" id="630390"/>
    <lineage>
        <taxon>Eukaryota</taxon>
        <taxon>Fungi</taxon>
        <taxon>Dikarya</taxon>
        <taxon>Basidiomycota</taxon>
        <taxon>Pucciniomycotina</taxon>
        <taxon>Pucciniomycetes</taxon>
        <taxon>Pucciniales</taxon>
        <taxon>Pucciniaceae</taxon>
        <taxon>Puccinia</taxon>
    </lineage>
</organism>
<reference evidence="2 3" key="3">
    <citation type="journal article" date="2017" name="G3 (Bethesda)">
        <title>Comparative analysis highlights variable genome content of wheat rusts and divergence of the mating loci.</title>
        <authorList>
            <person name="Cuomo C.A."/>
            <person name="Bakkeren G."/>
            <person name="Khalil H.B."/>
            <person name="Panwar V."/>
            <person name="Joly D."/>
            <person name="Linning R."/>
            <person name="Sakthikumar S."/>
            <person name="Song X."/>
            <person name="Adiconis X."/>
            <person name="Fan L."/>
            <person name="Goldberg J.M."/>
            <person name="Levin J.Z."/>
            <person name="Young S."/>
            <person name="Zeng Q."/>
            <person name="Anikster Y."/>
            <person name="Bruce M."/>
            <person name="Wang M."/>
            <person name="Yin C."/>
            <person name="McCallum B."/>
            <person name="Szabo L.J."/>
            <person name="Hulbert S."/>
            <person name="Chen X."/>
            <person name="Fellers J.P."/>
        </authorList>
    </citation>
    <scope>NUCLEOTIDE SEQUENCE</scope>
    <source>
        <strain evidence="3">Isolate 1-1 / race 1 (BBBD)</strain>
        <strain evidence="2">isolate 1-1 / race 1 (BBBD)</strain>
    </source>
</reference>